<dbReference type="Gene3D" id="3.30.860.10">
    <property type="entry name" value="30s Ribosomal Protein S19, Chain A"/>
    <property type="match status" value="1"/>
</dbReference>
<evidence type="ECO:0000313" key="10">
    <source>
        <dbReference type="Proteomes" id="UP000228949"/>
    </source>
</evidence>
<dbReference type="GO" id="GO:0019843">
    <property type="term" value="F:rRNA binding"/>
    <property type="evidence" value="ECO:0007669"/>
    <property type="project" value="UniProtKB-UniRule"/>
</dbReference>
<dbReference type="SUPFAM" id="SSF54570">
    <property type="entry name" value="Ribosomal protein S19"/>
    <property type="match status" value="1"/>
</dbReference>
<evidence type="ECO:0000256" key="4">
    <source>
        <dbReference type="ARBA" id="ARBA00022980"/>
    </source>
</evidence>
<dbReference type="GO" id="GO:0015935">
    <property type="term" value="C:small ribosomal subunit"/>
    <property type="evidence" value="ECO:0007669"/>
    <property type="project" value="InterPro"/>
</dbReference>
<dbReference type="GO" id="GO:0003735">
    <property type="term" value="F:structural constituent of ribosome"/>
    <property type="evidence" value="ECO:0007669"/>
    <property type="project" value="InterPro"/>
</dbReference>
<evidence type="ECO:0000256" key="2">
    <source>
        <dbReference type="ARBA" id="ARBA00022730"/>
    </source>
</evidence>
<comment type="caution">
    <text evidence="9">The sequence shown here is derived from an EMBL/GenBank/DDBJ whole genome shotgun (WGS) entry which is preliminary data.</text>
</comment>
<dbReference type="AlphaFoldDB" id="A0A2M7B605"/>
<dbReference type="GO" id="GO:0006412">
    <property type="term" value="P:translation"/>
    <property type="evidence" value="ECO:0007669"/>
    <property type="project" value="UniProtKB-UniRule"/>
</dbReference>
<dbReference type="InterPro" id="IPR023575">
    <property type="entry name" value="Ribosomal_uS19_SF"/>
</dbReference>
<dbReference type="NCBIfam" id="TIGR01050">
    <property type="entry name" value="rpsS_bact"/>
    <property type="match status" value="1"/>
</dbReference>
<sequence length="99" mass="11402">MSRSLKKGPYVDPKLLKKIANLKPEDKTVIKTWSRNSEISPEMVGFTFEVHNGKDFIRVRIAEEMIGHKLGEFSPTRKFIKHGGKIQKEIEKKAEQPKP</sequence>
<keyword evidence="3 7" id="KW-0694">RNA-binding</keyword>
<dbReference type="Proteomes" id="UP000228949">
    <property type="component" value="Unassembled WGS sequence"/>
</dbReference>
<dbReference type="InterPro" id="IPR005732">
    <property type="entry name" value="Ribosomal_uS19_bac-type"/>
</dbReference>
<dbReference type="Pfam" id="PF00203">
    <property type="entry name" value="Ribosomal_S19"/>
    <property type="match status" value="1"/>
</dbReference>
<proteinExistence type="inferred from homology"/>
<reference evidence="10" key="1">
    <citation type="submission" date="2017-09" db="EMBL/GenBank/DDBJ databases">
        <title>Depth-based differentiation of microbial function through sediment-hosted aquifers and enrichment of novel symbionts in the deep terrestrial subsurface.</title>
        <authorList>
            <person name="Probst A.J."/>
            <person name="Ladd B."/>
            <person name="Jarett J.K."/>
            <person name="Geller-Mcgrath D.E."/>
            <person name="Sieber C.M.K."/>
            <person name="Emerson J.B."/>
            <person name="Anantharaman K."/>
            <person name="Thomas B.C."/>
            <person name="Malmstrom R."/>
            <person name="Stieglmeier M."/>
            <person name="Klingl A."/>
            <person name="Woyke T."/>
            <person name="Ryan C.M."/>
            <person name="Banfield J.F."/>
        </authorList>
    </citation>
    <scope>NUCLEOTIDE SEQUENCE [LARGE SCALE GENOMIC DNA]</scope>
</reference>
<evidence type="ECO:0000313" key="9">
    <source>
        <dbReference type="EMBL" id="PIU98502.1"/>
    </source>
</evidence>
<keyword evidence="5 7" id="KW-0687">Ribonucleoprotein</keyword>
<dbReference type="PROSITE" id="PS00323">
    <property type="entry name" value="RIBOSOMAL_S19"/>
    <property type="match status" value="1"/>
</dbReference>
<protein>
    <recommendedName>
        <fullName evidence="6 7">Small ribosomal subunit protein uS19</fullName>
    </recommendedName>
</protein>
<accession>A0A2M7B605</accession>
<dbReference type="PRINTS" id="PR00975">
    <property type="entry name" value="RIBOSOMALS19"/>
</dbReference>
<evidence type="ECO:0000256" key="8">
    <source>
        <dbReference type="RuleBase" id="RU003485"/>
    </source>
</evidence>
<keyword evidence="4 7" id="KW-0689">Ribosomal protein</keyword>
<name>A0A2M7B605_9BACT</name>
<dbReference type="PIRSF" id="PIRSF002144">
    <property type="entry name" value="Ribosomal_S19"/>
    <property type="match status" value="1"/>
</dbReference>
<dbReference type="PANTHER" id="PTHR11880">
    <property type="entry name" value="RIBOSOMAL PROTEIN S19P FAMILY MEMBER"/>
    <property type="match status" value="1"/>
</dbReference>
<gene>
    <name evidence="7" type="primary">rpsS</name>
    <name evidence="9" type="ORF">COS61_01000</name>
</gene>
<dbReference type="PANTHER" id="PTHR11880:SF8">
    <property type="entry name" value="SMALL RIBOSOMAL SUBUNIT PROTEIN US19M"/>
    <property type="match status" value="1"/>
</dbReference>
<evidence type="ECO:0000256" key="7">
    <source>
        <dbReference type="HAMAP-Rule" id="MF_00531"/>
    </source>
</evidence>
<dbReference type="InterPro" id="IPR020934">
    <property type="entry name" value="Ribosomal_uS19_CS"/>
</dbReference>
<evidence type="ECO:0000256" key="1">
    <source>
        <dbReference type="ARBA" id="ARBA00007345"/>
    </source>
</evidence>
<keyword evidence="2 7" id="KW-0699">rRNA-binding</keyword>
<dbReference type="EMBL" id="PEVJ01000024">
    <property type="protein sequence ID" value="PIU98502.1"/>
    <property type="molecule type" value="Genomic_DNA"/>
</dbReference>
<dbReference type="GO" id="GO:0000028">
    <property type="term" value="P:ribosomal small subunit assembly"/>
    <property type="evidence" value="ECO:0007669"/>
    <property type="project" value="TreeGrafter"/>
</dbReference>
<dbReference type="FunFam" id="3.30.860.10:FF:000001">
    <property type="entry name" value="30S ribosomal protein S19"/>
    <property type="match status" value="1"/>
</dbReference>
<comment type="function">
    <text evidence="7">Protein S19 forms a complex with S13 that binds strongly to the 16S ribosomal RNA.</text>
</comment>
<evidence type="ECO:0000256" key="5">
    <source>
        <dbReference type="ARBA" id="ARBA00023274"/>
    </source>
</evidence>
<evidence type="ECO:0000256" key="6">
    <source>
        <dbReference type="ARBA" id="ARBA00035163"/>
    </source>
</evidence>
<dbReference type="HAMAP" id="MF_00531">
    <property type="entry name" value="Ribosomal_uS19"/>
    <property type="match status" value="1"/>
</dbReference>
<dbReference type="GO" id="GO:0005737">
    <property type="term" value="C:cytoplasm"/>
    <property type="evidence" value="ECO:0007669"/>
    <property type="project" value="UniProtKB-ARBA"/>
</dbReference>
<comment type="similarity">
    <text evidence="1 7 8">Belongs to the universal ribosomal protein uS19 family.</text>
</comment>
<organism evidence="9 10">
    <name type="scientific">Candidatus Wolfebacteria bacterium CG03_land_8_20_14_0_80_40_12</name>
    <dbReference type="NCBI Taxonomy" id="1975069"/>
    <lineage>
        <taxon>Bacteria</taxon>
        <taxon>Candidatus Wolfeibacteriota</taxon>
    </lineage>
</organism>
<evidence type="ECO:0000256" key="3">
    <source>
        <dbReference type="ARBA" id="ARBA00022884"/>
    </source>
</evidence>
<dbReference type="InterPro" id="IPR002222">
    <property type="entry name" value="Ribosomal_uS19"/>
</dbReference>